<proteinExistence type="inferred from homology"/>
<dbReference type="PANTHER" id="PTHR11727">
    <property type="entry name" value="DIMETHYLADENOSINE TRANSFERASE"/>
    <property type="match status" value="1"/>
</dbReference>
<keyword evidence="6 7" id="KW-0694">RNA-binding</keyword>
<sequence>MKKYSLADATRDAMKKFDIKASKKYGQNFLIDGEVLQKILDVSNVNKQSMVLEIGPGLGTLTRQLCERAARVLAVEIDKDLVKALKINMSNYENFILVNDDIMRLNLRELFRENFGGAKVDVVANLPYYITTPIIMMLLEEDLNLSSITLMVQKEVAERITASPGGKDYGVLTLSVQYYSIPELVTIVPAEAFMPVPGVDSAVVHLKIRDQVPVELVDEKLFFSVIKAAFAQRRKTILNALNGSSLNLDRNEIEEALSSCGIDSKRRGETLSMDEFAVLSNKISLFLKK</sequence>
<dbReference type="HAMAP" id="MF_00607">
    <property type="entry name" value="16SrRNA_methyltr_A"/>
    <property type="match status" value="1"/>
</dbReference>
<dbReference type="SUPFAM" id="SSF53335">
    <property type="entry name" value="S-adenosyl-L-methionine-dependent methyltransferases"/>
    <property type="match status" value="1"/>
</dbReference>
<dbReference type="InterPro" id="IPR020598">
    <property type="entry name" value="rRNA_Ade_methylase_Trfase_N"/>
</dbReference>
<dbReference type="GO" id="GO:0003723">
    <property type="term" value="F:RNA binding"/>
    <property type="evidence" value="ECO:0007669"/>
    <property type="project" value="UniProtKB-UniRule"/>
</dbReference>
<dbReference type="CDD" id="cd02440">
    <property type="entry name" value="AdoMet_MTases"/>
    <property type="match status" value="1"/>
</dbReference>
<dbReference type="Gene3D" id="1.10.8.100">
    <property type="entry name" value="Ribosomal RNA adenine dimethylase-like, domain 2"/>
    <property type="match status" value="1"/>
</dbReference>
<dbReference type="AlphaFoldDB" id="A0A1M6BQI9"/>
<feature type="domain" description="Ribosomal RNA adenine methylase transferase N-terminal" evidence="9">
    <location>
        <begin position="35"/>
        <end position="210"/>
    </location>
</feature>
<dbReference type="InterPro" id="IPR020596">
    <property type="entry name" value="rRNA_Ade_Mease_Trfase_CS"/>
</dbReference>
<dbReference type="Proteomes" id="UP000184442">
    <property type="component" value="Unassembled WGS sequence"/>
</dbReference>
<evidence type="ECO:0000256" key="1">
    <source>
        <dbReference type="ARBA" id="ARBA00022490"/>
    </source>
</evidence>
<feature type="binding site" evidence="7 8">
    <location>
        <position position="76"/>
    </location>
    <ligand>
        <name>S-adenosyl-L-methionine</name>
        <dbReference type="ChEBI" id="CHEBI:59789"/>
    </ligand>
</feature>
<evidence type="ECO:0000256" key="4">
    <source>
        <dbReference type="ARBA" id="ARBA00022679"/>
    </source>
</evidence>
<evidence type="ECO:0000313" key="11">
    <source>
        <dbReference type="Proteomes" id="UP000184442"/>
    </source>
</evidence>
<feature type="binding site" evidence="7 8">
    <location>
        <position position="55"/>
    </location>
    <ligand>
        <name>S-adenosyl-L-methionine</name>
        <dbReference type="ChEBI" id="CHEBI:59789"/>
    </ligand>
</feature>
<keyword evidence="3 7" id="KW-0489">Methyltransferase</keyword>
<evidence type="ECO:0000256" key="6">
    <source>
        <dbReference type="ARBA" id="ARBA00022884"/>
    </source>
</evidence>
<name>A0A1M6BQI9_9FIRM</name>
<comment type="function">
    <text evidence="7">Specifically dimethylates two adjacent adenosines (A1518 and A1519) in the loop of a conserved hairpin near the 3'-end of 16S rRNA in the 30S particle. May play a critical role in biogenesis of 30S subunits.</text>
</comment>
<dbReference type="STRING" id="1122184.SAMN02745176_00480"/>
<dbReference type="EC" id="2.1.1.182" evidence="7"/>
<comment type="catalytic activity">
    <reaction evidence="7">
        <text>adenosine(1518)/adenosine(1519) in 16S rRNA + 4 S-adenosyl-L-methionine = N(6)-dimethyladenosine(1518)/N(6)-dimethyladenosine(1519) in 16S rRNA + 4 S-adenosyl-L-homocysteine + 4 H(+)</text>
        <dbReference type="Rhea" id="RHEA:19609"/>
        <dbReference type="Rhea" id="RHEA-COMP:10232"/>
        <dbReference type="Rhea" id="RHEA-COMP:10233"/>
        <dbReference type="ChEBI" id="CHEBI:15378"/>
        <dbReference type="ChEBI" id="CHEBI:57856"/>
        <dbReference type="ChEBI" id="CHEBI:59789"/>
        <dbReference type="ChEBI" id="CHEBI:74411"/>
        <dbReference type="ChEBI" id="CHEBI:74493"/>
        <dbReference type="EC" id="2.1.1.182"/>
    </reaction>
</comment>
<dbReference type="SMART" id="SM00650">
    <property type="entry name" value="rADc"/>
    <property type="match status" value="1"/>
</dbReference>
<gene>
    <name evidence="7" type="primary">rsmA</name>
    <name evidence="7" type="synonym">ksgA</name>
    <name evidence="10" type="ORF">SAMN02745176_00480</name>
</gene>
<organism evidence="10 11">
    <name type="scientific">Lutispora thermophila DSM 19022</name>
    <dbReference type="NCBI Taxonomy" id="1122184"/>
    <lineage>
        <taxon>Bacteria</taxon>
        <taxon>Bacillati</taxon>
        <taxon>Bacillota</taxon>
        <taxon>Clostridia</taxon>
        <taxon>Lutisporales</taxon>
        <taxon>Lutisporaceae</taxon>
        <taxon>Lutispora</taxon>
    </lineage>
</organism>
<accession>A0A1M6BQI9</accession>
<evidence type="ECO:0000313" key="10">
    <source>
        <dbReference type="EMBL" id="SHI50844.1"/>
    </source>
</evidence>
<keyword evidence="2 7" id="KW-0698">rRNA processing</keyword>
<dbReference type="InterPro" id="IPR011530">
    <property type="entry name" value="rRNA_adenine_dimethylase"/>
</dbReference>
<feature type="binding site" evidence="7 8">
    <location>
        <position position="28"/>
    </location>
    <ligand>
        <name>S-adenosyl-L-methionine</name>
        <dbReference type="ChEBI" id="CHEBI:59789"/>
    </ligand>
</feature>
<evidence type="ECO:0000256" key="7">
    <source>
        <dbReference type="HAMAP-Rule" id="MF_00607"/>
    </source>
</evidence>
<protein>
    <recommendedName>
        <fullName evidence="7">Ribosomal RNA small subunit methyltransferase A</fullName>
        <ecNumber evidence="7">2.1.1.182</ecNumber>
    </recommendedName>
    <alternativeName>
        <fullName evidence="7">16S rRNA (adenine(1518)-N(6)/adenine(1519)-N(6))-dimethyltransferase</fullName>
    </alternativeName>
    <alternativeName>
        <fullName evidence="7">16S rRNA dimethyladenosine transferase</fullName>
    </alternativeName>
    <alternativeName>
        <fullName evidence="7">16S rRNA dimethylase</fullName>
    </alternativeName>
    <alternativeName>
        <fullName evidence="7">S-adenosylmethionine-6-N', N'-adenosyl(rRNA) dimethyltransferase</fullName>
    </alternativeName>
</protein>
<keyword evidence="4 7" id="KW-0808">Transferase</keyword>
<keyword evidence="5 7" id="KW-0949">S-adenosyl-L-methionine</keyword>
<dbReference type="PANTHER" id="PTHR11727:SF7">
    <property type="entry name" value="DIMETHYLADENOSINE TRANSFERASE-RELATED"/>
    <property type="match status" value="1"/>
</dbReference>
<comment type="similarity">
    <text evidence="7">Belongs to the class I-like SAM-binding methyltransferase superfamily. rRNA adenine N(6)-methyltransferase family. RsmA subfamily.</text>
</comment>
<dbReference type="RefSeq" id="WP_073024141.1">
    <property type="nucleotide sequence ID" value="NZ_FQZS01000004.1"/>
</dbReference>
<evidence type="ECO:0000256" key="3">
    <source>
        <dbReference type="ARBA" id="ARBA00022603"/>
    </source>
</evidence>
<dbReference type="Pfam" id="PF00398">
    <property type="entry name" value="RrnaAD"/>
    <property type="match status" value="1"/>
</dbReference>
<keyword evidence="11" id="KW-1185">Reference proteome</keyword>
<feature type="binding site" evidence="7 8">
    <location>
        <position position="30"/>
    </location>
    <ligand>
        <name>S-adenosyl-L-methionine</name>
        <dbReference type="ChEBI" id="CHEBI:59789"/>
    </ligand>
</feature>
<dbReference type="NCBIfam" id="TIGR00755">
    <property type="entry name" value="ksgA"/>
    <property type="match status" value="1"/>
</dbReference>
<feature type="binding site" evidence="7 8">
    <location>
        <position position="101"/>
    </location>
    <ligand>
        <name>S-adenosyl-L-methionine</name>
        <dbReference type="ChEBI" id="CHEBI:59789"/>
    </ligand>
</feature>
<dbReference type="PROSITE" id="PS51689">
    <property type="entry name" value="SAM_RNA_A_N6_MT"/>
    <property type="match status" value="1"/>
</dbReference>
<dbReference type="InterPro" id="IPR029063">
    <property type="entry name" value="SAM-dependent_MTases_sf"/>
</dbReference>
<evidence type="ECO:0000256" key="5">
    <source>
        <dbReference type="ARBA" id="ARBA00022691"/>
    </source>
</evidence>
<dbReference type="OrthoDB" id="9814755at2"/>
<dbReference type="InterPro" id="IPR023165">
    <property type="entry name" value="rRNA_Ade_diMease-like_C"/>
</dbReference>
<dbReference type="GO" id="GO:0052908">
    <property type="term" value="F:16S rRNA (adenine(1518)-N(6)/adenine(1519)-N(6))-dimethyltransferase activity"/>
    <property type="evidence" value="ECO:0007669"/>
    <property type="project" value="UniProtKB-EC"/>
</dbReference>
<evidence type="ECO:0000259" key="9">
    <source>
        <dbReference type="SMART" id="SM00650"/>
    </source>
</evidence>
<reference evidence="10 11" key="1">
    <citation type="submission" date="2016-11" db="EMBL/GenBank/DDBJ databases">
        <authorList>
            <person name="Jaros S."/>
            <person name="Januszkiewicz K."/>
            <person name="Wedrychowicz H."/>
        </authorList>
    </citation>
    <scope>NUCLEOTIDE SEQUENCE [LARGE SCALE GENOMIC DNA]</scope>
    <source>
        <strain evidence="10 11">DSM 19022</strain>
    </source>
</reference>
<dbReference type="Gene3D" id="3.40.50.150">
    <property type="entry name" value="Vaccinia Virus protein VP39"/>
    <property type="match status" value="1"/>
</dbReference>
<dbReference type="PROSITE" id="PS01131">
    <property type="entry name" value="RRNA_A_DIMETH"/>
    <property type="match status" value="1"/>
</dbReference>
<keyword evidence="1 7" id="KW-0963">Cytoplasm</keyword>
<feature type="binding site" evidence="7 8">
    <location>
        <position position="125"/>
    </location>
    <ligand>
        <name>S-adenosyl-L-methionine</name>
        <dbReference type="ChEBI" id="CHEBI:59789"/>
    </ligand>
</feature>
<evidence type="ECO:0000256" key="8">
    <source>
        <dbReference type="PROSITE-ProRule" id="PRU01026"/>
    </source>
</evidence>
<dbReference type="EMBL" id="FQZS01000004">
    <property type="protein sequence ID" value="SHI50844.1"/>
    <property type="molecule type" value="Genomic_DNA"/>
</dbReference>
<evidence type="ECO:0000256" key="2">
    <source>
        <dbReference type="ARBA" id="ARBA00022552"/>
    </source>
</evidence>
<comment type="subcellular location">
    <subcellularLocation>
        <location evidence="7">Cytoplasm</location>
    </subcellularLocation>
</comment>
<dbReference type="GO" id="GO:0005829">
    <property type="term" value="C:cytosol"/>
    <property type="evidence" value="ECO:0007669"/>
    <property type="project" value="TreeGrafter"/>
</dbReference>
<dbReference type="InterPro" id="IPR001737">
    <property type="entry name" value="KsgA/Erm"/>
</dbReference>
<dbReference type="FunFam" id="3.40.50.150:FF:000023">
    <property type="entry name" value="Ribosomal RNA small subunit methyltransferase A"/>
    <property type="match status" value="1"/>
</dbReference>